<gene>
    <name evidence="1" type="ORF">DB44_FD00020</name>
</gene>
<comment type="caution">
    <text evidence="1">The sequence shown here is derived from an EMBL/GenBank/DDBJ whole genome shotgun (WGS) entry which is preliminary data.</text>
</comment>
<evidence type="ECO:0000313" key="2">
    <source>
        <dbReference type="Proteomes" id="UP000031465"/>
    </source>
</evidence>
<organism evidence="1 2">
    <name type="scientific">Candidatus Protochlamydia amoebophila</name>
    <dbReference type="NCBI Taxonomy" id="362787"/>
    <lineage>
        <taxon>Bacteria</taxon>
        <taxon>Pseudomonadati</taxon>
        <taxon>Chlamydiota</taxon>
        <taxon>Chlamydiia</taxon>
        <taxon>Parachlamydiales</taxon>
        <taxon>Parachlamydiaceae</taxon>
        <taxon>Candidatus Protochlamydia</taxon>
    </lineage>
</organism>
<reference evidence="1 2" key="1">
    <citation type="journal article" date="2014" name="Mol. Biol. Evol.">
        <title>Massive expansion of Ubiquitination-related gene families within the Chlamydiae.</title>
        <authorList>
            <person name="Domman D."/>
            <person name="Collingro A."/>
            <person name="Lagkouvardos I."/>
            <person name="Gehre L."/>
            <person name="Weinmaier T."/>
            <person name="Rattei T."/>
            <person name="Subtil A."/>
            <person name="Horn M."/>
        </authorList>
    </citation>
    <scope>NUCLEOTIDE SEQUENCE [LARGE SCALE GENOMIC DNA]</scope>
    <source>
        <strain evidence="1 2">EI2</strain>
    </source>
</reference>
<evidence type="ECO:0000313" key="1">
    <source>
        <dbReference type="EMBL" id="KIC70971.1"/>
    </source>
</evidence>
<proteinExistence type="predicted"/>
<dbReference type="RefSeq" id="WP_039360310.1">
    <property type="nucleotide sequence ID" value="NZ_JSAN01000126.1"/>
</dbReference>
<protein>
    <submittedName>
        <fullName evidence="1">Uncharacterized protein</fullName>
    </submittedName>
</protein>
<dbReference type="AlphaFoldDB" id="A0A0C1JK28"/>
<sequence>MVLQRISSLLKETFFDCSYVTASEIEPFDYLIAIAETNSKEKRKMIKIMAFEQQLDPSILKKIDKDRCFRIQFLHQLPFEVNPLAVNQIASLLLFLNQNLDWPGFELDELNNRLTYRYNWLIKESSIDTAQLTIITGNLLLSLDMFNDAIKQIADGQLTFNELLKGIAEFGHRTKN</sequence>
<dbReference type="EMBL" id="JSAN01000126">
    <property type="protein sequence ID" value="KIC70971.1"/>
    <property type="molecule type" value="Genomic_DNA"/>
</dbReference>
<name>A0A0C1JK28_9BACT</name>
<accession>A0A0C1JK28</accession>
<dbReference type="PATRIC" id="fig|362787.3.peg.1828"/>
<dbReference type="Proteomes" id="UP000031465">
    <property type="component" value="Unassembled WGS sequence"/>
</dbReference>